<protein>
    <submittedName>
        <fullName evidence="2">Uncharacterized protein</fullName>
    </submittedName>
</protein>
<feature type="chain" id="PRO_5017799010" evidence="1">
    <location>
        <begin position="19"/>
        <end position="139"/>
    </location>
</feature>
<dbReference type="Proteomes" id="UP000263268">
    <property type="component" value="Unassembled WGS sequence"/>
</dbReference>
<proteinExistence type="predicted"/>
<feature type="signal peptide" evidence="1">
    <location>
        <begin position="1"/>
        <end position="18"/>
    </location>
</feature>
<comment type="caution">
    <text evidence="2">The sequence shown here is derived from an EMBL/GenBank/DDBJ whole genome shotgun (WGS) entry which is preliminary data.</text>
</comment>
<accession>A0A3D6BQT5</accession>
<dbReference type="AlphaFoldDB" id="A0A3D6BQT5"/>
<organism evidence="2 3">
    <name type="scientific">Xanthomarina gelatinilytica</name>
    <dbReference type="NCBI Taxonomy" id="1137281"/>
    <lineage>
        <taxon>Bacteria</taxon>
        <taxon>Pseudomonadati</taxon>
        <taxon>Bacteroidota</taxon>
        <taxon>Flavobacteriia</taxon>
        <taxon>Flavobacteriales</taxon>
        <taxon>Flavobacteriaceae</taxon>
        <taxon>Xanthomarina</taxon>
    </lineage>
</organism>
<evidence type="ECO:0000313" key="3">
    <source>
        <dbReference type="Proteomes" id="UP000263268"/>
    </source>
</evidence>
<name>A0A3D6BQT5_9FLAO</name>
<reference evidence="2 3" key="1">
    <citation type="journal article" date="2018" name="Nat. Biotechnol.">
        <title>A standardized bacterial taxonomy based on genome phylogeny substantially revises the tree of life.</title>
        <authorList>
            <person name="Parks D.H."/>
            <person name="Chuvochina M."/>
            <person name="Waite D.W."/>
            <person name="Rinke C."/>
            <person name="Skarshewski A."/>
            <person name="Chaumeil P.A."/>
            <person name="Hugenholtz P."/>
        </authorList>
    </citation>
    <scope>NUCLEOTIDE SEQUENCE [LARGE SCALE GENOMIC DNA]</scope>
    <source>
        <strain evidence="2">UBA10227</strain>
    </source>
</reference>
<keyword evidence="1" id="KW-0732">Signal</keyword>
<dbReference type="EMBL" id="DPRK01000107">
    <property type="protein sequence ID" value="HCY81234.1"/>
    <property type="molecule type" value="Genomic_DNA"/>
</dbReference>
<evidence type="ECO:0000313" key="2">
    <source>
        <dbReference type="EMBL" id="HCY81234.1"/>
    </source>
</evidence>
<evidence type="ECO:0000256" key="1">
    <source>
        <dbReference type="SAM" id="SignalP"/>
    </source>
</evidence>
<sequence length="139" mass="15724">MKLYLIALFVFLSGHLVAQDSTTVEVPKILAKLPLGKTYTLDQVELVFVDVLSDSRCPKDVTCVWAGQAVALVEVYKDQVLIERKEVVFDPGKNTNLNLKTLCAYKGLRVLANNLLPYPEQSQEKIKKEAYYLQLEISY</sequence>
<gene>
    <name evidence="2" type="ORF">DHV22_06335</name>
</gene>